<feature type="signal peptide" evidence="1">
    <location>
        <begin position="1"/>
        <end position="32"/>
    </location>
</feature>
<feature type="chain" id="PRO_5036744258" description="Carboxypeptidase regulatory-like domain-containing protein" evidence="1">
    <location>
        <begin position="33"/>
        <end position="901"/>
    </location>
</feature>
<reference evidence="2" key="2">
    <citation type="submission" date="2020-09" db="EMBL/GenBank/DDBJ databases">
        <authorList>
            <person name="Sun Q."/>
            <person name="Kim S."/>
        </authorList>
    </citation>
    <scope>NUCLEOTIDE SEQUENCE</scope>
    <source>
        <strain evidence="2">KCTC 32422</strain>
    </source>
</reference>
<reference evidence="2" key="1">
    <citation type="journal article" date="2014" name="Int. J. Syst. Evol. Microbiol.">
        <title>Complete genome sequence of Corynebacterium casei LMG S-19264T (=DSM 44701T), isolated from a smear-ripened cheese.</title>
        <authorList>
            <consortium name="US DOE Joint Genome Institute (JGI-PGF)"/>
            <person name="Walter F."/>
            <person name="Albersmeier A."/>
            <person name="Kalinowski J."/>
            <person name="Ruckert C."/>
        </authorList>
    </citation>
    <scope>NUCLEOTIDE SEQUENCE</scope>
    <source>
        <strain evidence="2">KCTC 32422</strain>
    </source>
</reference>
<protein>
    <recommendedName>
        <fullName evidence="4">Carboxypeptidase regulatory-like domain-containing protein</fullName>
    </recommendedName>
</protein>
<evidence type="ECO:0000313" key="3">
    <source>
        <dbReference type="Proteomes" id="UP000634139"/>
    </source>
</evidence>
<dbReference type="SUPFAM" id="SSF49478">
    <property type="entry name" value="Cna protein B-type domain"/>
    <property type="match status" value="1"/>
</dbReference>
<organism evidence="2 3">
    <name type="scientific">Novosphingobium arvoryzae</name>
    <dbReference type="NCBI Taxonomy" id="1256514"/>
    <lineage>
        <taxon>Bacteria</taxon>
        <taxon>Pseudomonadati</taxon>
        <taxon>Pseudomonadota</taxon>
        <taxon>Alphaproteobacteria</taxon>
        <taxon>Sphingomonadales</taxon>
        <taxon>Sphingomonadaceae</taxon>
        <taxon>Novosphingobium</taxon>
    </lineage>
</organism>
<dbReference type="RefSeq" id="WP_189538446.1">
    <property type="nucleotide sequence ID" value="NZ_BMZD01000001.1"/>
</dbReference>
<keyword evidence="1" id="KW-0732">Signal</keyword>
<sequence>MTRWSAPLRHAAALLGAALGVCAGAGSAQAQAWQPTEDDQLLLELRSGAYKLGEPMRGYQTPAGVCIDFADLIQNLDLPVRLDKKSRRATGWLFAEDQRFVLDRDANTVQNVNVTRGIAANAIHDTPEGWCMDLGALSGWMGVRFKPDLGNLTVVLESDRKLPFLEAIERKSRAARLQPRSFDEFDLARLPQAQLPYKAWRAPSVDIQLQAQWSKAGGTKVQYEALAAGELLGMSYTARLAGEGLGRPDSLRVRAYRNDPAGELLGPLKATQVALGDVDLQRGNLTGQSAYGRGAVITNQPINRPARFGVTALRGTLPAGWDAELYRNGELRAFQADRGDGRYDFNDVELLFGDNEFEVVLYGPQGQIKRERSSVPVGQARVQAGQTLYWAGIAEEGRDLIDFTRSFADPQTGWRWGVGVEHGLSKRTSVGVEYQSLMLAGQRRQYLEAKVDHAFGPVLVGLSGAQQLGGGQAVRAEALGKLGPVRFNAQVLWVNGDFDSDLVRSTQRRDASLRLSSAIPLGSWRLPVEVGYRQSQLRNGASVNEWLLRTSAHLGRLSLAAELMQRSASGQTAGLALGDTGTKLNLIANTMIAGVRLRGSARLALTGPKRGLETAQVMAETRFARASTVRFGLDYDAQADRRELMLGVVHQFRKFAVRAEGRMDNRGNRGVNLTLAFSLGPDPVSGGIRLARERLAEEGQASIEVYRDENGDGIRQPGEEAVEGVTVEAGFRHTDKATNPDGRAVINGLTPYVPVLISIDAGTLPDPLLQPKGQGMVVVPRPGVAAKVQLPLAPTGEIEAILLGPDGEPRAGVPIELVDMAGQMLLQTRSDFDGYTLFDSVPYGQYRLRVHGPSAQILGVKPDIAGTLTLDRANASLRLGRLRLEAGPRAAQVAVQGAERP</sequence>
<evidence type="ECO:0000313" key="2">
    <source>
        <dbReference type="EMBL" id="GGZ86127.1"/>
    </source>
</evidence>
<dbReference type="EMBL" id="BMZD01000001">
    <property type="protein sequence ID" value="GGZ86127.1"/>
    <property type="molecule type" value="Genomic_DNA"/>
</dbReference>
<comment type="caution">
    <text evidence="2">The sequence shown here is derived from an EMBL/GenBank/DDBJ whole genome shotgun (WGS) entry which is preliminary data.</text>
</comment>
<proteinExistence type="predicted"/>
<evidence type="ECO:0008006" key="4">
    <source>
        <dbReference type="Google" id="ProtNLM"/>
    </source>
</evidence>
<gene>
    <name evidence="2" type="ORF">GCM10011617_00720</name>
</gene>
<dbReference type="Proteomes" id="UP000634139">
    <property type="component" value="Unassembled WGS sequence"/>
</dbReference>
<name>A0A918R748_9SPHN</name>
<evidence type="ECO:0000256" key="1">
    <source>
        <dbReference type="SAM" id="SignalP"/>
    </source>
</evidence>
<dbReference type="AlphaFoldDB" id="A0A918R748"/>
<keyword evidence="3" id="KW-1185">Reference proteome</keyword>
<accession>A0A918R748</accession>